<dbReference type="EnsemblPlants" id="PNT60653">
    <property type="protein sequence ID" value="PNT60653"/>
    <property type="gene ID" value="BRADI_5g02973v3"/>
</dbReference>
<dbReference type="InParanoid" id="A0A2K2CF51"/>
<dbReference type="EMBL" id="CM000884">
    <property type="protein sequence ID" value="PNT60653.1"/>
    <property type="molecule type" value="Genomic_DNA"/>
</dbReference>
<reference evidence="1 2" key="1">
    <citation type="journal article" date="2010" name="Nature">
        <title>Genome sequencing and analysis of the model grass Brachypodium distachyon.</title>
        <authorList>
            <consortium name="International Brachypodium Initiative"/>
        </authorList>
    </citation>
    <scope>NUCLEOTIDE SEQUENCE [LARGE SCALE GENOMIC DNA]</scope>
    <source>
        <strain evidence="1 2">Bd21</strain>
    </source>
</reference>
<dbReference type="Gene3D" id="3.30.30.10">
    <property type="entry name" value="Knottin, scorpion toxin-like"/>
    <property type="match status" value="1"/>
</dbReference>
<evidence type="ECO:0000313" key="1">
    <source>
        <dbReference type="EMBL" id="PNT60653.1"/>
    </source>
</evidence>
<dbReference type="SUPFAM" id="SSF57095">
    <property type="entry name" value="Scorpion toxin-like"/>
    <property type="match status" value="1"/>
</dbReference>
<name>A0A2K2CF51_BRADI</name>
<dbReference type="InterPro" id="IPR036574">
    <property type="entry name" value="Scorpion_toxin-like_sf"/>
</dbReference>
<dbReference type="Proteomes" id="UP000008810">
    <property type="component" value="Chromosome 5"/>
</dbReference>
<dbReference type="AlphaFoldDB" id="A0A2K2CF51"/>
<reference evidence="1" key="2">
    <citation type="submission" date="2017-06" db="EMBL/GenBank/DDBJ databases">
        <title>WGS assembly of Brachypodium distachyon.</title>
        <authorList>
            <consortium name="The International Brachypodium Initiative"/>
            <person name="Lucas S."/>
            <person name="Harmon-Smith M."/>
            <person name="Lail K."/>
            <person name="Tice H."/>
            <person name="Grimwood J."/>
            <person name="Bruce D."/>
            <person name="Barry K."/>
            <person name="Shu S."/>
            <person name="Lindquist E."/>
            <person name="Wang M."/>
            <person name="Pitluck S."/>
            <person name="Vogel J.P."/>
            <person name="Garvin D.F."/>
            <person name="Mockler T.C."/>
            <person name="Schmutz J."/>
            <person name="Rokhsar D."/>
            <person name="Bevan M.W."/>
        </authorList>
    </citation>
    <scope>NUCLEOTIDE SEQUENCE</scope>
    <source>
        <strain evidence="1">Bd21</strain>
    </source>
</reference>
<evidence type="ECO:0000313" key="2">
    <source>
        <dbReference type="EnsemblPlants" id="PNT60653"/>
    </source>
</evidence>
<proteinExistence type="predicted"/>
<reference evidence="2" key="3">
    <citation type="submission" date="2018-08" db="UniProtKB">
        <authorList>
            <consortium name="EnsemblPlants"/>
        </authorList>
    </citation>
    <scope>IDENTIFICATION</scope>
    <source>
        <strain evidence="2">cv. Bd21</strain>
    </source>
</reference>
<organism evidence="1">
    <name type="scientific">Brachypodium distachyon</name>
    <name type="common">Purple false brome</name>
    <name type="synonym">Trachynia distachya</name>
    <dbReference type="NCBI Taxonomy" id="15368"/>
    <lineage>
        <taxon>Eukaryota</taxon>
        <taxon>Viridiplantae</taxon>
        <taxon>Streptophyta</taxon>
        <taxon>Embryophyta</taxon>
        <taxon>Tracheophyta</taxon>
        <taxon>Spermatophyta</taxon>
        <taxon>Magnoliopsida</taxon>
        <taxon>Liliopsida</taxon>
        <taxon>Poales</taxon>
        <taxon>Poaceae</taxon>
        <taxon>BOP clade</taxon>
        <taxon>Pooideae</taxon>
        <taxon>Stipodae</taxon>
        <taxon>Brachypodieae</taxon>
        <taxon>Brachypodium</taxon>
    </lineage>
</organism>
<protein>
    <recommendedName>
        <fullName evidence="4">Knottin scorpion toxin-like domain-containing protein</fullName>
    </recommendedName>
</protein>
<gene>
    <name evidence="1" type="ORF">BRADI_5g02973v3</name>
</gene>
<dbReference type="GO" id="GO:0006952">
    <property type="term" value="P:defense response"/>
    <property type="evidence" value="ECO:0000318"/>
    <property type="project" value="GO_Central"/>
</dbReference>
<dbReference type="OrthoDB" id="680491at2759"/>
<dbReference type="Gramene" id="PNT60653">
    <property type="protein sequence ID" value="PNT60653"/>
    <property type="gene ID" value="BRADI_5g02973v3"/>
</dbReference>
<evidence type="ECO:0008006" key="4">
    <source>
        <dbReference type="Google" id="ProtNLM"/>
    </source>
</evidence>
<sequence>MLLLSSEDLGSYGCEHQRSSTWLNETCINRGTCNVPCRKEGFDNGTCRSYFTCICSRNCGDGSNPASIS</sequence>
<accession>A0A2K2CF51</accession>
<keyword evidence="3" id="KW-1185">Reference proteome</keyword>
<evidence type="ECO:0000313" key="3">
    <source>
        <dbReference type="Proteomes" id="UP000008810"/>
    </source>
</evidence>